<keyword evidence="3" id="KW-0804">Transcription</keyword>
<dbReference type="PRINTS" id="PR00032">
    <property type="entry name" value="HTHARAC"/>
</dbReference>
<dbReference type="EMBL" id="QRCM01000001">
    <property type="protein sequence ID" value="TXG88952.1"/>
    <property type="molecule type" value="Genomic_DNA"/>
</dbReference>
<evidence type="ECO:0000313" key="6">
    <source>
        <dbReference type="Proteomes" id="UP000471120"/>
    </source>
</evidence>
<dbReference type="Proteomes" id="UP000471120">
    <property type="component" value="Unassembled WGS sequence"/>
</dbReference>
<keyword evidence="1" id="KW-0805">Transcription regulation</keyword>
<dbReference type="SUPFAM" id="SSF46689">
    <property type="entry name" value="Homeodomain-like"/>
    <property type="match status" value="1"/>
</dbReference>
<accession>A0A6P2C9F4</accession>
<gene>
    <name evidence="5" type="ORF">DW322_00220</name>
</gene>
<dbReference type="Pfam" id="PF12625">
    <property type="entry name" value="Arabinose_bd"/>
    <property type="match status" value="1"/>
</dbReference>
<evidence type="ECO:0000256" key="1">
    <source>
        <dbReference type="ARBA" id="ARBA00023015"/>
    </source>
</evidence>
<evidence type="ECO:0000256" key="2">
    <source>
        <dbReference type="ARBA" id="ARBA00023125"/>
    </source>
</evidence>
<protein>
    <submittedName>
        <fullName evidence="5">AraC family transcriptional regulator</fullName>
    </submittedName>
</protein>
<comment type="caution">
    <text evidence="5">The sequence shown here is derived from an EMBL/GenBank/DDBJ whole genome shotgun (WGS) entry which is preliminary data.</text>
</comment>
<organism evidence="5 6">
    <name type="scientific">Rhodococcus rhodnii</name>
    <dbReference type="NCBI Taxonomy" id="38312"/>
    <lineage>
        <taxon>Bacteria</taxon>
        <taxon>Bacillati</taxon>
        <taxon>Actinomycetota</taxon>
        <taxon>Actinomycetes</taxon>
        <taxon>Mycobacteriales</taxon>
        <taxon>Nocardiaceae</taxon>
        <taxon>Rhodococcus</taxon>
    </lineage>
</organism>
<name>A0A6P2C9F4_9NOCA</name>
<dbReference type="AlphaFoldDB" id="A0A6P2C9F4"/>
<evidence type="ECO:0000256" key="3">
    <source>
        <dbReference type="ARBA" id="ARBA00023163"/>
    </source>
</evidence>
<feature type="domain" description="HTH araC/xylS-type" evidence="4">
    <location>
        <begin position="239"/>
        <end position="335"/>
    </location>
</feature>
<dbReference type="SMART" id="SM00342">
    <property type="entry name" value="HTH_ARAC"/>
    <property type="match status" value="1"/>
</dbReference>
<evidence type="ECO:0000313" key="5">
    <source>
        <dbReference type="EMBL" id="TXG88952.1"/>
    </source>
</evidence>
<dbReference type="Gene3D" id="1.10.10.60">
    <property type="entry name" value="Homeodomain-like"/>
    <property type="match status" value="1"/>
</dbReference>
<dbReference type="InterPro" id="IPR009057">
    <property type="entry name" value="Homeodomain-like_sf"/>
</dbReference>
<dbReference type="Pfam" id="PF12833">
    <property type="entry name" value="HTH_18"/>
    <property type="match status" value="1"/>
</dbReference>
<dbReference type="InterPro" id="IPR018060">
    <property type="entry name" value="HTH_AraC"/>
</dbReference>
<proteinExistence type="predicted"/>
<dbReference type="GO" id="GO:0000976">
    <property type="term" value="F:transcription cis-regulatory region binding"/>
    <property type="evidence" value="ECO:0007669"/>
    <property type="project" value="TreeGrafter"/>
</dbReference>
<dbReference type="PANTHER" id="PTHR47894:SF1">
    <property type="entry name" value="HTH-TYPE TRANSCRIPTIONAL REGULATOR VQSM"/>
    <property type="match status" value="1"/>
</dbReference>
<dbReference type="GO" id="GO:0003700">
    <property type="term" value="F:DNA-binding transcription factor activity"/>
    <property type="evidence" value="ECO:0007669"/>
    <property type="project" value="InterPro"/>
</dbReference>
<evidence type="ECO:0000259" key="4">
    <source>
        <dbReference type="PROSITE" id="PS01124"/>
    </source>
</evidence>
<dbReference type="InterPro" id="IPR020449">
    <property type="entry name" value="Tscrpt_reg_AraC-type_HTH"/>
</dbReference>
<dbReference type="RefSeq" id="WP_010836840.1">
    <property type="nucleotide sequence ID" value="NZ_QRCM01000001.1"/>
</dbReference>
<dbReference type="PROSITE" id="PS01124">
    <property type="entry name" value="HTH_ARAC_FAMILY_2"/>
    <property type="match status" value="1"/>
</dbReference>
<keyword evidence="2" id="KW-0238">DNA-binding</keyword>
<dbReference type="PANTHER" id="PTHR47894">
    <property type="entry name" value="HTH-TYPE TRANSCRIPTIONAL REGULATOR GADX"/>
    <property type="match status" value="1"/>
</dbReference>
<reference evidence="5 6" key="1">
    <citation type="submission" date="2018-07" db="EMBL/GenBank/DDBJ databases">
        <title>Genome sequence of Rhodococcus rhodnii ATCC 35071 from Rhodnius prolixus.</title>
        <authorList>
            <person name="Patel V."/>
            <person name="Vogel K.J."/>
        </authorList>
    </citation>
    <scope>NUCLEOTIDE SEQUENCE [LARGE SCALE GENOMIC DNA]</scope>
    <source>
        <strain evidence="5 6">ATCC 35071</strain>
    </source>
</reference>
<sequence>MSDRIIPADFVGRALHLAARRGVDLSPALGAAGLDDAALADPMNRLSPGQVTSFVQATWALTGDELFGLGPGRVPRGTFRVLCLTLIHSDDLDGAFERMSEVLQVFPALPSLRIDRGVDTTRLSVVVSAHRHGAYDEYRVLSDFSLILLHRFAAWLIGRRVRLRSVELPYPQPVPELAADYDHIFGRPVTFDAAEPALELDNSVLTAPVVQTEGSLEEYLRRSPHRLLTERDYDSSATVQVRRVLELGMKGRTAGAEEIAEMLSISVPHLRRLLRGEGTSLGRLREEVLRDAAVAGLQRGESVDDLSRRLGFSEPSAFRRAFKRWTGNTPRHFRD</sequence>
<dbReference type="GO" id="GO:0005829">
    <property type="term" value="C:cytosol"/>
    <property type="evidence" value="ECO:0007669"/>
    <property type="project" value="TreeGrafter"/>
</dbReference>
<dbReference type="InterPro" id="IPR032687">
    <property type="entry name" value="AraC-type_N"/>
</dbReference>